<gene>
    <name evidence="12" type="ORF">LAZ67_3003673</name>
</gene>
<dbReference type="Pfam" id="PF22938">
    <property type="entry name" value="Integrase_p58_C"/>
    <property type="match status" value="1"/>
</dbReference>
<reference evidence="12 13" key="1">
    <citation type="submission" date="2022-01" db="EMBL/GenBank/DDBJ databases">
        <title>A chromosomal length assembly of Cordylochernes scorpioides.</title>
        <authorList>
            <person name="Zeh D."/>
            <person name="Zeh J."/>
        </authorList>
    </citation>
    <scope>NUCLEOTIDE SEQUENCE [LARGE SCALE GENOMIC DNA]</scope>
    <source>
        <strain evidence="12">IN4F17</strain>
        <tissue evidence="12">Whole Body</tissue>
    </source>
</reference>
<evidence type="ECO:0000256" key="3">
    <source>
        <dbReference type="ARBA" id="ARBA00022695"/>
    </source>
</evidence>
<evidence type="ECO:0000313" key="13">
    <source>
        <dbReference type="Proteomes" id="UP001235939"/>
    </source>
</evidence>
<dbReference type="PROSITE" id="PS00141">
    <property type="entry name" value="ASP_PROTEASE"/>
    <property type="match status" value="1"/>
</dbReference>
<protein>
    <recommendedName>
        <fullName evidence="1">RNA-directed DNA polymerase</fullName>
        <ecNumber evidence="1">2.7.7.49</ecNumber>
    </recommendedName>
</protein>
<keyword evidence="2" id="KW-0808">Transferase</keyword>
<feature type="region of interest" description="Disordered" evidence="8">
    <location>
        <begin position="1337"/>
        <end position="1373"/>
    </location>
</feature>
<dbReference type="InterPro" id="IPR001969">
    <property type="entry name" value="Aspartic_peptidase_AS"/>
</dbReference>
<dbReference type="InterPro" id="IPR036397">
    <property type="entry name" value="RNaseH_sf"/>
</dbReference>
<evidence type="ECO:0000256" key="7">
    <source>
        <dbReference type="ARBA" id="ARBA00022918"/>
    </source>
</evidence>
<evidence type="ECO:0000313" key="12">
    <source>
        <dbReference type="EMBL" id="UYV65240.1"/>
    </source>
</evidence>
<keyword evidence="3" id="KW-0548">Nucleotidyltransferase</keyword>
<dbReference type="PANTHER" id="PTHR37984">
    <property type="entry name" value="PROTEIN CBG26694"/>
    <property type="match status" value="1"/>
</dbReference>
<dbReference type="InterPro" id="IPR041373">
    <property type="entry name" value="RT_RNaseH"/>
</dbReference>
<keyword evidence="5" id="KW-0255">Endonuclease</keyword>
<dbReference type="InterPro" id="IPR021109">
    <property type="entry name" value="Peptidase_aspartic_dom_sf"/>
</dbReference>
<dbReference type="Gene3D" id="3.10.10.10">
    <property type="entry name" value="HIV Type 1 Reverse Transcriptase, subunit A, domain 1"/>
    <property type="match status" value="2"/>
</dbReference>
<evidence type="ECO:0000256" key="4">
    <source>
        <dbReference type="ARBA" id="ARBA00022722"/>
    </source>
</evidence>
<sequence length="1798" mass="202933">MNINVDRIGICEALIDTGADLSVVDLSTALNTGHGINKLAKTCAGPDGKKLDMVGSIFLNIKIDDETLSHKFVILKTHLRTLILGRDFLKKMNAKIDCKQETIKYDLTNNHDESNFEMLKIKSAKDSIVPECSIKLIKALVETEDGEYIIEESSRMFQTNGLRLARSLINVINRETHIWITNPYPRPLKIMKNQTLAFGSSPAKINVSREREVEENEEPRFQINENLSPKEQKELKQVLERYGDLFSSRLGRTNLAKHRIDTEDAKPIKHKPYRVSVKERDIIKEQIDEMLTEGIIRPSSSPWSFPVILVKKRDDKYRFCVHYRKLNNVTVKDVYPIPRIDEVMDTLQGSRYFSAIDLRSGYWQVEVEERDKEKTAFTTAHGLYEFNVMPFGLCNAPATFERNRENMLGNLRWQICLCYLDDVIIYSPDFPTHLKRLEAVFRCFRESNLRLNDKKCRFVFEELEILGYITSKHGMKPAEHNIKAIRNFPRPTKVKEVQSFLGMCSYYRKFIKDFSKIADPLTNLIKKSVSFTWTERQEEAFQTLKTALLSPPILGHFNPNAPTYIHTDASNIGIGATLVQDIGGEEKVISYLSRTLSKAEQNYSTTEKECLAVVWSMSKLRPYLYGRHFKIVTDHHALCWLKNLKDSTGRLARWALKIQEYDFDIYIYINECMSERSIWTPIGLSRGPLPETDWDEDFERLFLNQITDEEDEFIESVKKNLNGSRRSIAQNFKEEDGCLFKKNPNPEGRAWLLVVPEKKKREIMKEYHNHMSNGHLGVTRTMYRIKSKYFWPSMLKDVSEFVKTCHLCQSRKGSNQLPAGLLQPIPPANFPFERIGIDFVGPLPSTKNRKKWIIVLTDYYTRYAETRAVSEATVKEVSKFLVEDIFLQHGAPQYLISDRGSQFTSNLMKEVMKMCKIKHCFTTSYHPQTNGLTERLNRTLINMLSMNISVDIDKDDYDEYIKHHLDKINRTRKLVINNTIKTQERMKKNYDKKHMERSYEPGELVAVWTPIRKIGKCEKLLRKYFGPYRILKKLSNVNYLIEPKDNPGQDPLIVHVSRIKPYFERIDEVNHEDVTTSGEGEVMVETRSGKMQDPAQERIKAEESAKSRNLVQQYTSGCTRLCPRKFKEVFEDKLGKYKGPPIHIELNSQARSTFLRARALPYVIKENVKKTFKKMEEQRILTPIEFLKFATPIVPVQKKDGPIRICGDYRSTINTILKPDTFPVPTAADLQAVLAGVRAESQSKADQMPGRHGSQAHSCAEISAKHDLQNKLPIVLSKNQNYANLPAGGQDASSAVPFELAAVPPSNAAARARRNWADITGDVCPGGPDGFTLVQSRKRRRGPADWPTAAAHSSSDIGGTGTNRQLRSSAGRVPRAQEIMTTRAHIVEARARQASSTEDQCVYIEHCPELEPFHYLSAIDRLVGGTAGVIQISKMNGHFLVGLPNRGLAESIVSEGLEIEGMFLRAFPFRKRAARITVGNFPFFVGDSIIIDALSPYGRITSIAPKQMKAGKYIYTDGRRDVFIVLHEGVNTERLPTRLDIRIKGEAWSAYLTSGIRCSRCHGQGHRRANCPLLAGRTTDPGPATPTSPTSVPSTTASRLPQQSSAQPPAPASPSPTMEVSGVLPAAPAAPHQPAVPGQPPQAPTALPMDVSTPAPAPPAPSREKPSNGPTAHTEPQPAEPTPPTPDRDELTPAIVSPPPPAHIEDHLFKKCRDILNNAYKDLTAKPNSGPGFKLGTLNDTVCAVFYHQTRESLLAKFSTGEKILITGVLDAAIECARDCDSPALRGGLSELRAALPS</sequence>
<evidence type="ECO:0000256" key="5">
    <source>
        <dbReference type="ARBA" id="ARBA00022759"/>
    </source>
</evidence>
<dbReference type="PANTHER" id="PTHR37984:SF5">
    <property type="entry name" value="PROTEIN NYNRIN-LIKE"/>
    <property type="match status" value="1"/>
</dbReference>
<dbReference type="InterPro" id="IPR050951">
    <property type="entry name" value="Retrovirus_Pol_polyprotein"/>
</dbReference>
<organism evidence="12 13">
    <name type="scientific">Cordylochernes scorpioides</name>
    <dbReference type="NCBI Taxonomy" id="51811"/>
    <lineage>
        <taxon>Eukaryota</taxon>
        <taxon>Metazoa</taxon>
        <taxon>Ecdysozoa</taxon>
        <taxon>Arthropoda</taxon>
        <taxon>Chelicerata</taxon>
        <taxon>Arachnida</taxon>
        <taxon>Pseudoscorpiones</taxon>
        <taxon>Cheliferoidea</taxon>
        <taxon>Chernetidae</taxon>
        <taxon>Cordylochernes</taxon>
    </lineage>
</organism>
<keyword evidence="4" id="KW-0540">Nuclease</keyword>
<dbReference type="InterPro" id="IPR001995">
    <property type="entry name" value="Peptidase_A2_cat"/>
</dbReference>
<dbReference type="Pfam" id="PF00077">
    <property type="entry name" value="RVP"/>
    <property type="match status" value="1"/>
</dbReference>
<feature type="compositionally biased region" description="Low complexity" evidence="8">
    <location>
        <begin position="1625"/>
        <end position="1636"/>
    </location>
</feature>
<dbReference type="InterPro" id="IPR000477">
    <property type="entry name" value="RT_dom"/>
</dbReference>
<dbReference type="InterPro" id="IPR043128">
    <property type="entry name" value="Rev_trsase/Diguanyl_cyclase"/>
</dbReference>
<feature type="domain" description="Integrase catalytic" evidence="11">
    <location>
        <begin position="827"/>
        <end position="989"/>
    </location>
</feature>
<evidence type="ECO:0000256" key="6">
    <source>
        <dbReference type="ARBA" id="ARBA00022801"/>
    </source>
</evidence>
<dbReference type="PROSITE" id="PS50175">
    <property type="entry name" value="ASP_PROT_RETROV"/>
    <property type="match status" value="1"/>
</dbReference>
<feature type="domain" description="Peptidase A2" evidence="9">
    <location>
        <begin position="11"/>
        <end position="88"/>
    </location>
</feature>
<dbReference type="InterPro" id="IPR012337">
    <property type="entry name" value="RNaseH-like_sf"/>
</dbReference>
<dbReference type="SUPFAM" id="SSF56672">
    <property type="entry name" value="DNA/RNA polymerases"/>
    <property type="match status" value="2"/>
</dbReference>
<dbReference type="EC" id="2.7.7.49" evidence="1"/>
<dbReference type="Pfam" id="PF17921">
    <property type="entry name" value="Integrase_H2C2"/>
    <property type="match status" value="1"/>
</dbReference>
<dbReference type="EMBL" id="CP092865">
    <property type="protein sequence ID" value="UYV65240.1"/>
    <property type="molecule type" value="Genomic_DNA"/>
</dbReference>
<dbReference type="Gene3D" id="3.30.70.270">
    <property type="match status" value="2"/>
</dbReference>
<dbReference type="Gene3D" id="3.30.420.10">
    <property type="entry name" value="Ribonuclease H-like superfamily/Ribonuclease H"/>
    <property type="match status" value="1"/>
</dbReference>
<keyword evidence="7" id="KW-0695">RNA-directed DNA polymerase</keyword>
<dbReference type="CDD" id="cd01647">
    <property type="entry name" value="RT_LTR"/>
    <property type="match status" value="1"/>
</dbReference>
<proteinExistence type="predicted"/>
<dbReference type="Pfam" id="PF00665">
    <property type="entry name" value="rve"/>
    <property type="match status" value="1"/>
</dbReference>
<feature type="region of interest" description="Disordered" evidence="8">
    <location>
        <begin position="1075"/>
        <end position="1094"/>
    </location>
</feature>
<dbReference type="InterPro" id="IPR054465">
    <property type="entry name" value="Integrase_p58-like_C"/>
</dbReference>
<keyword evidence="6" id="KW-0378">Hydrolase</keyword>
<dbReference type="SUPFAM" id="SSF53098">
    <property type="entry name" value="Ribonuclease H-like"/>
    <property type="match status" value="1"/>
</dbReference>
<dbReference type="CDD" id="cd09274">
    <property type="entry name" value="RNase_HI_RT_Ty3"/>
    <property type="match status" value="1"/>
</dbReference>
<evidence type="ECO:0000256" key="2">
    <source>
        <dbReference type="ARBA" id="ARBA00022679"/>
    </source>
</evidence>
<dbReference type="InterPro" id="IPR041588">
    <property type="entry name" value="Integrase_H2C2"/>
</dbReference>
<feature type="compositionally biased region" description="Low complexity" evidence="8">
    <location>
        <begin position="1578"/>
        <end position="1607"/>
    </location>
</feature>
<name>A0ABY6KC39_9ARAC</name>
<feature type="region of interest" description="Disordered" evidence="8">
    <location>
        <begin position="1572"/>
        <end position="1703"/>
    </location>
</feature>
<dbReference type="SUPFAM" id="SSF50630">
    <property type="entry name" value="Acid proteases"/>
    <property type="match status" value="1"/>
</dbReference>
<evidence type="ECO:0000256" key="8">
    <source>
        <dbReference type="SAM" id="MobiDB-lite"/>
    </source>
</evidence>
<dbReference type="PROSITE" id="PS50878">
    <property type="entry name" value="RT_POL"/>
    <property type="match status" value="1"/>
</dbReference>
<dbReference type="PROSITE" id="PS50994">
    <property type="entry name" value="INTEGRASE"/>
    <property type="match status" value="1"/>
</dbReference>
<dbReference type="Gene3D" id="2.40.70.10">
    <property type="entry name" value="Acid Proteases"/>
    <property type="match status" value="1"/>
</dbReference>
<feature type="domain" description="Reverse transcriptase" evidence="10">
    <location>
        <begin position="291"/>
        <end position="470"/>
    </location>
</feature>
<dbReference type="InterPro" id="IPR043502">
    <property type="entry name" value="DNA/RNA_pol_sf"/>
</dbReference>
<dbReference type="InterPro" id="IPR001584">
    <property type="entry name" value="Integrase_cat-core"/>
</dbReference>
<dbReference type="Proteomes" id="UP001235939">
    <property type="component" value="Chromosome 03"/>
</dbReference>
<evidence type="ECO:0000256" key="1">
    <source>
        <dbReference type="ARBA" id="ARBA00012493"/>
    </source>
</evidence>
<dbReference type="InterPro" id="IPR018061">
    <property type="entry name" value="Retropepsins"/>
</dbReference>
<keyword evidence="13" id="KW-1185">Reference proteome</keyword>
<dbReference type="CDD" id="cd00303">
    <property type="entry name" value="retropepsin_like"/>
    <property type="match status" value="1"/>
</dbReference>
<evidence type="ECO:0000259" key="11">
    <source>
        <dbReference type="PROSITE" id="PS50994"/>
    </source>
</evidence>
<dbReference type="Gene3D" id="1.10.340.70">
    <property type="match status" value="1"/>
</dbReference>
<evidence type="ECO:0000259" key="10">
    <source>
        <dbReference type="PROSITE" id="PS50878"/>
    </source>
</evidence>
<dbReference type="Pfam" id="PF00078">
    <property type="entry name" value="RVT_1"/>
    <property type="match status" value="1"/>
</dbReference>
<accession>A0ABY6KC39</accession>
<dbReference type="Pfam" id="PF17917">
    <property type="entry name" value="RT_RNaseH"/>
    <property type="match status" value="1"/>
</dbReference>
<evidence type="ECO:0000259" key="9">
    <source>
        <dbReference type="PROSITE" id="PS50175"/>
    </source>
</evidence>
<feature type="compositionally biased region" description="Polar residues" evidence="8">
    <location>
        <begin position="1351"/>
        <end position="1368"/>
    </location>
</feature>